<evidence type="ECO:0000313" key="2">
    <source>
        <dbReference type="EMBL" id="EAQ04891.1"/>
    </source>
</evidence>
<protein>
    <recommendedName>
        <fullName evidence="4">DUF1353 domain-containing protein</fullName>
    </recommendedName>
</protein>
<organism evidence="2 3">
    <name type="scientific">Pseudooceanicola batsensis (strain ATCC BAA-863 / DSM 15984 / KCTC 12145 / HTCC2597)</name>
    <name type="common">Oceanicola batsensis</name>
    <dbReference type="NCBI Taxonomy" id="252305"/>
    <lineage>
        <taxon>Bacteria</taxon>
        <taxon>Pseudomonadati</taxon>
        <taxon>Pseudomonadota</taxon>
        <taxon>Alphaproteobacteria</taxon>
        <taxon>Rhodobacterales</taxon>
        <taxon>Paracoccaceae</taxon>
        <taxon>Pseudooceanicola</taxon>
    </lineage>
</organism>
<keyword evidence="3" id="KW-1185">Reference proteome</keyword>
<dbReference type="HOGENOM" id="CLU_079872_0_0_5"/>
<comment type="caution">
    <text evidence="2">The sequence shown here is derived from an EMBL/GenBank/DDBJ whole genome shotgun (WGS) entry which is preliminary data.</text>
</comment>
<evidence type="ECO:0000256" key="1">
    <source>
        <dbReference type="SAM" id="MobiDB-lite"/>
    </source>
</evidence>
<reference evidence="2 3" key="1">
    <citation type="journal article" date="2010" name="J. Bacteriol.">
        <title>Genome sequences of Oceanicola granulosus HTCC2516(T) and Oceanicola batsensis HTCC2597(TDelta).</title>
        <authorList>
            <person name="Thrash J.C."/>
            <person name="Cho J.C."/>
            <person name="Vergin K.L."/>
            <person name="Giovannoni S.J."/>
        </authorList>
    </citation>
    <scope>NUCLEOTIDE SEQUENCE [LARGE SCALE GENOMIC DNA]</scope>
    <source>
        <strain evidence="3">ATCC BAA-863 / DSM 15984 / KCTC 12145 / HTCC2597</strain>
    </source>
</reference>
<proteinExistence type="predicted"/>
<dbReference type="RefSeq" id="WP_009805508.1">
    <property type="nucleotide sequence ID" value="NZ_CH724131.1"/>
</dbReference>
<dbReference type="Pfam" id="PF07087">
    <property type="entry name" value="DUF1353"/>
    <property type="match status" value="1"/>
</dbReference>
<dbReference type="AlphaFoldDB" id="A3TTB4"/>
<dbReference type="eggNOG" id="ENOG5032TCX">
    <property type="taxonomic scope" value="Bacteria"/>
</dbReference>
<accession>A3TTB4</accession>
<evidence type="ECO:0008006" key="4">
    <source>
        <dbReference type="Google" id="ProtNLM"/>
    </source>
</evidence>
<dbReference type="EMBL" id="AAMO01000001">
    <property type="protein sequence ID" value="EAQ04891.1"/>
    <property type="molecule type" value="Genomic_DNA"/>
</dbReference>
<dbReference type="OrthoDB" id="7860705at2"/>
<sequence length="303" mass="32100">MIRSLAPLAACLALSACMQVSDDDRRDDSQFCSDPRSAICAFINDPLRLAQNVVRLPRRPYPFKPLAAELNFVDATGQLWVAPEGTLTDGASIPPAFVAVVGRPTSAPFAKAAAVHDSYCGVGNEGTTYFHTRPWRDTHRMFYEALRVGGTPERRAKTMYAAVYMGGPRWPFTRPDPLAGREVLSTRLARGRIDNPQLGHVPEEALQQALSDIVDVIAATNPSLPGIEALVDAALAEVLAQFPATPGADASGPAEPADEGRARDPVGDAGDPVSDAPTTGSEEASEEAAQGLVEAELSIGNAL</sequence>
<gene>
    <name evidence="2" type="ORF">OB2597_06395</name>
</gene>
<dbReference type="PROSITE" id="PS51257">
    <property type="entry name" value="PROKAR_LIPOPROTEIN"/>
    <property type="match status" value="1"/>
</dbReference>
<dbReference type="Proteomes" id="UP000004318">
    <property type="component" value="Unassembled WGS sequence"/>
</dbReference>
<name>A3TTB4_PSEBH</name>
<dbReference type="InterPro" id="IPR010767">
    <property type="entry name" value="Phage_CGC-2007_Cje0229"/>
</dbReference>
<feature type="region of interest" description="Disordered" evidence="1">
    <location>
        <begin position="246"/>
        <end position="303"/>
    </location>
</feature>
<evidence type="ECO:0000313" key="3">
    <source>
        <dbReference type="Proteomes" id="UP000004318"/>
    </source>
</evidence>